<dbReference type="Pfam" id="PF20414">
    <property type="entry name" value="DUF6698"/>
    <property type="match status" value="1"/>
</dbReference>
<sequence>MPVDANEPDTNEQNTNCFQAILRSLDGATNINSNVLDPYLSSARFFRLNYDLFAHFDMVLWEGIQAQFDPDWIDPDQDQSKEAQAIREHHLQVYQKFSSSIPNWRSLKHNRLQYLLKDPAKDHFDPPILKTHGKAVWGWNHTATARLLCPARDILEFNEDPHTYMDRVKSGQKQITSKQWLSMFYDMSLYNPRNKKLVFLRCHAIVQGWHHIFTGPMSALSKECTHHSSKPAKGKKHHLMEPGPRNIMYAAIQMYFVACNAESWTPEVSTMNLDDLYYTAVDLLEMHADEQWKESVVLFFVAVNFIDCSSELPGLMQGHPLKHQRVAANSTVSDSEDNMDDFFGNDSEEMQGVSGRDRSTTDRESESNTGNTTGPSSAAAAESNLTCGTAAAGTSSMDGAAGQGQQAGSTDMQLGGLNSNGNNDDEDDDDGQPWRRRRLNQQVIQREHSPLTPPPTSPTVTPTATRGRGRGPSNHHGRGKHGGKH</sequence>
<evidence type="ECO:0000313" key="3">
    <source>
        <dbReference type="Proteomes" id="UP000714275"/>
    </source>
</evidence>
<dbReference type="OrthoDB" id="2675584at2759"/>
<comment type="caution">
    <text evidence="2">The sequence shown here is derived from an EMBL/GenBank/DDBJ whole genome shotgun (WGS) entry which is preliminary data.</text>
</comment>
<name>A0A9P7D0E3_9AGAM</name>
<dbReference type="InterPro" id="IPR046521">
    <property type="entry name" value="DUF6698"/>
</dbReference>
<reference evidence="2" key="1">
    <citation type="journal article" date="2020" name="New Phytol.">
        <title>Comparative genomics reveals dynamic genome evolution in host specialist ectomycorrhizal fungi.</title>
        <authorList>
            <person name="Lofgren L.A."/>
            <person name="Nguyen N.H."/>
            <person name="Vilgalys R."/>
            <person name="Ruytinx J."/>
            <person name="Liao H.L."/>
            <person name="Branco S."/>
            <person name="Kuo A."/>
            <person name="LaButti K."/>
            <person name="Lipzen A."/>
            <person name="Andreopoulos W."/>
            <person name="Pangilinan J."/>
            <person name="Riley R."/>
            <person name="Hundley H."/>
            <person name="Na H."/>
            <person name="Barry K."/>
            <person name="Grigoriev I.V."/>
            <person name="Stajich J.E."/>
            <person name="Kennedy P.G."/>
        </authorList>
    </citation>
    <scope>NUCLEOTIDE SEQUENCE</scope>
    <source>
        <strain evidence="2">DOB743</strain>
    </source>
</reference>
<dbReference type="Proteomes" id="UP000714275">
    <property type="component" value="Unassembled WGS sequence"/>
</dbReference>
<evidence type="ECO:0000256" key="1">
    <source>
        <dbReference type="SAM" id="MobiDB-lite"/>
    </source>
</evidence>
<feature type="compositionally biased region" description="Low complexity" evidence="1">
    <location>
        <begin position="399"/>
        <end position="408"/>
    </location>
</feature>
<feature type="compositionally biased region" description="Polar residues" evidence="1">
    <location>
        <begin position="367"/>
        <end position="376"/>
    </location>
</feature>
<feature type="region of interest" description="Disordered" evidence="1">
    <location>
        <begin position="326"/>
        <end position="382"/>
    </location>
</feature>
<feature type="region of interest" description="Disordered" evidence="1">
    <location>
        <begin position="395"/>
        <end position="485"/>
    </location>
</feature>
<accession>A0A9P7D0E3</accession>
<proteinExistence type="predicted"/>
<dbReference type="AlphaFoldDB" id="A0A9P7D0E3"/>
<organism evidence="2 3">
    <name type="scientific">Suillus placidus</name>
    <dbReference type="NCBI Taxonomy" id="48579"/>
    <lineage>
        <taxon>Eukaryota</taxon>
        <taxon>Fungi</taxon>
        <taxon>Dikarya</taxon>
        <taxon>Basidiomycota</taxon>
        <taxon>Agaricomycotina</taxon>
        <taxon>Agaricomycetes</taxon>
        <taxon>Agaricomycetidae</taxon>
        <taxon>Boletales</taxon>
        <taxon>Suillineae</taxon>
        <taxon>Suillaceae</taxon>
        <taxon>Suillus</taxon>
    </lineage>
</organism>
<feature type="compositionally biased region" description="Basic residues" evidence="1">
    <location>
        <begin position="467"/>
        <end position="485"/>
    </location>
</feature>
<dbReference type="EMBL" id="JABBWD010000032">
    <property type="protein sequence ID" value="KAG1775590.1"/>
    <property type="molecule type" value="Genomic_DNA"/>
</dbReference>
<evidence type="ECO:0000313" key="2">
    <source>
        <dbReference type="EMBL" id="KAG1775590.1"/>
    </source>
</evidence>
<feature type="compositionally biased region" description="Basic and acidic residues" evidence="1">
    <location>
        <begin position="355"/>
        <end position="366"/>
    </location>
</feature>
<keyword evidence="3" id="KW-1185">Reference proteome</keyword>
<protein>
    <submittedName>
        <fullName evidence="2">Uncharacterized protein</fullName>
    </submittedName>
</protein>
<gene>
    <name evidence="2" type="ORF">EV702DRAFT_1199060</name>
</gene>